<dbReference type="SUPFAM" id="SSF160719">
    <property type="entry name" value="gpW/gp25-like"/>
    <property type="match status" value="1"/>
</dbReference>
<evidence type="ECO:0000259" key="1">
    <source>
        <dbReference type="Pfam" id="PF04965"/>
    </source>
</evidence>
<dbReference type="AlphaFoldDB" id="A0A239C4Q4"/>
<dbReference type="InterPro" id="IPR007048">
    <property type="entry name" value="IraD/Gp25-like"/>
</dbReference>
<name>A0A239C4Q4_9ACTN</name>
<dbReference type="Gene3D" id="3.10.450.40">
    <property type="match status" value="1"/>
</dbReference>
<feature type="domain" description="IraD/Gp25-like" evidence="1">
    <location>
        <begin position="27"/>
        <end position="117"/>
    </location>
</feature>
<accession>A0A239C4Q4</accession>
<dbReference type="RefSeq" id="WP_089403288.1">
    <property type="nucleotide sequence ID" value="NZ_FZOH01000002.1"/>
</dbReference>
<keyword evidence="3" id="KW-1185">Reference proteome</keyword>
<gene>
    <name evidence="2" type="ORF">SAMN04488107_1624</name>
</gene>
<organism evidence="2 3">
    <name type="scientific">Geodermatophilus saharensis</name>
    <dbReference type="NCBI Taxonomy" id="1137994"/>
    <lineage>
        <taxon>Bacteria</taxon>
        <taxon>Bacillati</taxon>
        <taxon>Actinomycetota</taxon>
        <taxon>Actinomycetes</taxon>
        <taxon>Geodermatophilales</taxon>
        <taxon>Geodermatophilaceae</taxon>
        <taxon>Geodermatophilus</taxon>
    </lineage>
</organism>
<dbReference type="OrthoDB" id="9802846at2"/>
<dbReference type="Pfam" id="PF04965">
    <property type="entry name" value="GPW_gp25"/>
    <property type="match status" value="1"/>
</dbReference>
<dbReference type="Proteomes" id="UP000198386">
    <property type="component" value="Unassembled WGS sequence"/>
</dbReference>
<protein>
    <recommendedName>
        <fullName evidence="1">IraD/Gp25-like domain-containing protein</fullName>
    </recommendedName>
</protein>
<proteinExistence type="predicted"/>
<evidence type="ECO:0000313" key="2">
    <source>
        <dbReference type="EMBL" id="SNS15166.1"/>
    </source>
</evidence>
<reference evidence="3" key="1">
    <citation type="submission" date="2017-06" db="EMBL/GenBank/DDBJ databases">
        <authorList>
            <person name="Varghese N."/>
            <person name="Submissions S."/>
        </authorList>
    </citation>
    <scope>NUCLEOTIDE SEQUENCE [LARGE SCALE GENOMIC DNA]</scope>
    <source>
        <strain evidence="3">DSM 45423</strain>
    </source>
</reference>
<sequence>MSVEYYGRGLALPVQVGLAGLGQSAGVAKVEESIRIILGTQHGERVMRPRFGSNLGSLAFAPNNTSTANLARYHVEEALGRFEPRIELVAVDVENTRDERGSELLLIHITYRLRATQDVRTLVHPFALERPR</sequence>
<evidence type="ECO:0000313" key="3">
    <source>
        <dbReference type="Proteomes" id="UP000198386"/>
    </source>
</evidence>
<dbReference type="EMBL" id="FZOH01000002">
    <property type="protein sequence ID" value="SNS15166.1"/>
    <property type="molecule type" value="Genomic_DNA"/>
</dbReference>